<dbReference type="GO" id="GO:0016757">
    <property type="term" value="F:glycosyltransferase activity"/>
    <property type="evidence" value="ECO:0007669"/>
    <property type="project" value="UniProtKB-KW"/>
</dbReference>
<dbReference type="AlphaFoldDB" id="A0A562ULI3"/>
<dbReference type="InterPro" id="IPR050194">
    <property type="entry name" value="Glycosyltransferase_grp1"/>
</dbReference>
<dbReference type="Pfam" id="PF13579">
    <property type="entry name" value="Glyco_trans_4_4"/>
    <property type="match status" value="1"/>
</dbReference>
<dbReference type="Gene3D" id="3.40.50.2000">
    <property type="entry name" value="Glycogen Phosphorylase B"/>
    <property type="match status" value="2"/>
</dbReference>
<evidence type="ECO:0000313" key="4">
    <source>
        <dbReference type="EMBL" id="TWJ06475.1"/>
    </source>
</evidence>
<reference evidence="4 5" key="1">
    <citation type="journal article" date="2013" name="Stand. Genomic Sci.">
        <title>Genomic Encyclopedia of Type Strains, Phase I: The one thousand microbial genomes (KMG-I) project.</title>
        <authorList>
            <person name="Kyrpides N.C."/>
            <person name="Woyke T."/>
            <person name="Eisen J.A."/>
            <person name="Garrity G."/>
            <person name="Lilburn T.G."/>
            <person name="Beck B.J."/>
            <person name="Whitman W.B."/>
            <person name="Hugenholtz P."/>
            <person name="Klenk H.P."/>
        </authorList>
    </citation>
    <scope>NUCLEOTIDE SEQUENCE [LARGE SCALE GENOMIC DNA]</scope>
    <source>
        <strain evidence="4 5">DSM 45044</strain>
    </source>
</reference>
<dbReference type="InterPro" id="IPR028098">
    <property type="entry name" value="Glyco_trans_4-like_N"/>
</dbReference>
<comment type="caution">
    <text evidence="4">The sequence shown here is derived from an EMBL/GenBank/DDBJ whole genome shotgun (WGS) entry which is preliminary data.</text>
</comment>
<sequence length="387" mass="41595">MKVVVAHNRYSSAQPSGENAVVDTDIAQLRAAGVEVVPFLRSSDEIADLSAVGKLTLAASPVYAAGAQRDLAALLERERPDVLHLHNPYPLLSPAVVRTAQRHGVPVVQTVHNFRHVCVNGLFFRDGGPCHDCMGRAVPLPGVRHACYRGSRAQSTVMATALVTHRSTWRRVDRFIALTEAIAQFLRDYGIDPDAIAVKPNSIPDPGGHDTPGDGFLYIGRLSAEKGVDLLLSAWRRHPEGRLGTLRIVGDGELRDHVTAAATERGDVEYVGPVPHEEVAGHIRRASVVVNASVCEDVLPTVVIEALANARPVLTTDLGGPPHMIADAGVVTAAEPAAFADGMARIAAASDGLRVAARDRYLAHFSPEVVVARQLEIYRRVRESRQG</sequence>
<accession>A0A562ULI3</accession>
<dbReference type="GO" id="GO:1901137">
    <property type="term" value="P:carbohydrate derivative biosynthetic process"/>
    <property type="evidence" value="ECO:0007669"/>
    <property type="project" value="UniProtKB-ARBA"/>
</dbReference>
<keyword evidence="2 4" id="KW-0808">Transferase</keyword>
<evidence type="ECO:0000313" key="5">
    <source>
        <dbReference type="Proteomes" id="UP000321617"/>
    </source>
</evidence>
<dbReference type="SUPFAM" id="SSF53756">
    <property type="entry name" value="UDP-Glycosyltransferase/glycogen phosphorylase"/>
    <property type="match status" value="1"/>
</dbReference>
<protein>
    <submittedName>
        <fullName evidence="4">Glycosyltransferase involved in cell wall biosynthesis</fullName>
    </submittedName>
</protein>
<dbReference type="Proteomes" id="UP000321617">
    <property type="component" value="Unassembled WGS sequence"/>
</dbReference>
<name>A0A562ULI3_9ACTN</name>
<dbReference type="PANTHER" id="PTHR45947:SF13">
    <property type="entry name" value="TRANSFERASE"/>
    <property type="match status" value="1"/>
</dbReference>
<dbReference type="OrthoDB" id="9787111at2"/>
<dbReference type="PANTHER" id="PTHR45947">
    <property type="entry name" value="SULFOQUINOVOSYL TRANSFERASE SQD2"/>
    <property type="match status" value="1"/>
</dbReference>
<feature type="domain" description="Glycosyltransferase subfamily 4-like N-terminal" evidence="3">
    <location>
        <begin position="18"/>
        <end position="201"/>
    </location>
</feature>
<proteinExistence type="predicted"/>
<dbReference type="RefSeq" id="WP_147144555.1">
    <property type="nucleotide sequence ID" value="NZ_BAABIJ010000002.1"/>
</dbReference>
<evidence type="ECO:0000256" key="1">
    <source>
        <dbReference type="ARBA" id="ARBA00022676"/>
    </source>
</evidence>
<keyword evidence="5" id="KW-1185">Reference proteome</keyword>
<keyword evidence="1" id="KW-0328">Glycosyltransferase</keyword>
<organism evidence="4 5">
    <name type="scientific">Stackebrandtia albiflava</name>
    <dbReference type="NCBI Taxonomy" id="406432"/>
    <lineage>
        <taxon>Bacteria</taxon>
        <taxon>Bacillati</taxon>
        <taxon>Actinomycetota</taxon>
        <taxon>Actinomycetes</taxon>
        <taxon>Glycomycetales</taxon>
        <taxon>Glycomycetaceae</taxon>
        <taxon>Stackebrandtia</taxon>
    </lineage>
</organism>
<dbReference type="EMBL" id="VLLL01000012">
    <property type="protein sequence ID" value="TWJ06475.1"/>
    <property type="molecule type" value="Genomic_DNA"/>
</dbReference>
<gene>
    <name evidence="4" type="ORF">LX16_5211</name>
</gene>
<evidence type="ECO:0000256" key="2">
    <source>
        <dbReference type="ARBA" id="ARBA00022679"/>
    </source>
</evidence>
<dbReference type="Pfam" id="PF13692">
    <property type="entry name" value="Glyco_trans_1_4"/>
    <property type="match status" value="1"/>
</dbReference>
<evidence type="ECO:0000259" key="3">
    <source>
        <dbReference type="Pfam" id="PF13579"/>
    </source>
</evidence>